<comment type="caution">
    <text evidence="1">The sequence shown here is derived from an EMBL/GenBank/DDBJ whole genome shotgun (WGS) entry which is preliminary data.</text>
</comment>
<name>A0A415JS71_9FIRM</name>
<dbReference type="EMBL" id="QRON01000011">
    <property type="protein sequence ID" value="RHL26838.1"/>
    <property type="molecule type" value="Genomic_DNA"/>
</dbReference>
<proteinExistence type="predicted"/>
<dbReference type="AlphaFoldDB" id="A0A415JS71"/>
<reference evidence="1 2" key="1">
    <citation type="submission" date="2018-08" db="EMBL/GenBank/DDBJ databases">
        <title>A genome reference for cultivated species of the human gut microbiota.</title>
        <authorList>
            <person name="Zou Y."/>
            <person name="Xue W."/>
            <person name="Luo G."/>
        </authorList>
    </citation>
    <scope>NUCLEOTIDE SEQUENCE [LARGE SCALE GENOMIC DNA]</scope>
    <source>
        <strain evidence="1 2">AF38-24</strain>
    </source>
</reference>
<dbReference type="RefSeq" id="WP_118370743.1">
    <property type="nucleotide sequence ID" value="NZ_QRON01000011.1"/>
</dbReference>
<organism evidence="1 2">
    <name type="scientific">Agathobacter rectalis</name>
    <dbReference type="NCBI Taxonomy" id="39491"/>
    <lineage>
        <taxon>Bacteria</taxon>
        <taxon>Bacillati</taxon>
        <taxon>Bacillota</taxon>
        <taxon>Clostridia</taxon>
        <taxon>Lachnospirales</taxon>
        <taxon>Lachnospiraceae</taxon>
        <taxon>Agathobacter</taxon>
    </lineage>
</organism>
<accession>A0A415JS71</accession>
<dbReference type="Proteomes" id="UP000283297">
    <property type="component" value="Unassembled WGS sequence"/>
</dbReference>
<evidence type="ECO:0000313" key="1">
    <source>
        <dbReference type="EMBL" id="RHL26838.1"/>
    </source>
</evidence>
<evidence type="ECO:0000313" key="2">
    <source>
        <dbReference type="Proteomes" id="UP000283297"/>
    </source>
</evidence>
<protein>
    <submittedName>
        <fullName evidence="1">Uncharacterized protein</fullName>
    </submittedName>
</protein>
<sequence>MDKEKINTKNNKVIDEEENIYDRVLNVTSNNEWEMICDELEERYNVPFKMIGKYDWDEIINAIDVDASLILYGMDKDDVIKELEEEYNKYLEEEYEYQLLRDYYYSGR</sequence>
<gene>
    <name evidence="1" type="ORF">DW028_12870</name>
</gene>